<dbReference type="Proteomes" id="UP001168537">
    <property type="component" value="Unassembled WGS sequence"/>
</dbReference>
<reference evidence="2" key="1">
    <citation type="submission" date="2023-06" db="EMBL/GenBank/DDBJ databases">
        <title>Draft genome sequence of Nocardioides sp. SOB72.</title>
        <authorList>
            <person name="Zhang G."/>
        </authorList>
    </citation>
    <scope>NUCLEOTIDE SEQUENCE</scope>
    <source>
        <strain evidence="2">SOB72</strain>
    </source>
</reference>
<protein>
    <submittedName>
        <fullName evidence="2">Uncharacterized protein</fullName>
    </submittedName>
</protein>
<evidence type="ECO:0000256" key="1">
    <source>
        <dbReference type="SAM" id="MobiDB-lite"/>
    </source>
</evidence>
<organism evidence="2 3">
    <name type="scientific">Nocardioides abyssi</name>
    <dbReference type="NCBI Taxonomy" id="3058370"/>
    <lineage>
        <taxon>Bacteria</taxon>
        <taxon>Bacillati</taxon>
        <taxon>Actinomycetota</taxon>
        <taxon>Actinomycetes</taxon>
        <taxon>Propionibacteriales</taxon>
        <taxon>Nocardioidaceae</taxon>
        <taxon>Nocardioides</taxon>
    </lineage>
</organism>
<sequence length="78" mass="8389">MNDFNLSQFPTPSQGMDRRCGLDRGFRSPRRARGGRVPLLGGALSMVMKIKPGASIRVLTDRDCNAGGEASLVGKDQP</sequence>
<accession>A0ABT8EUQ4</accession>
<evidence type="ECO:0000313" key="2">
    <source>
        <dbReference type="EMBL" id="MDN4161908.1"/>
    </source>
</evidence>
<keyword evidence="3" id="KW-1185">Reference proteome</keyword>
<feature type="compositionally biased region" description="Polar residues" evidence="1">
    <location>
        <begin position="1"/>
        <end position="14"/>
    </location>
</feature>
<dbReference type="RefSeq" id="WP_300960859.1">
    <property type="nucleotide sequence ID" value="NZ_JAUHJR010000004.1"/>
</dbReference>
<name>A0ABT8EUQ4_9ACTN</name>
<feature type="region of interest" description="Disordered" evidence="1">
    <location>
        <begin position="1"/>
        <end position="29"/>
    </location>
</feature>
<proteinExistence type="predicted"/>
<comment type="caution">
    <text evidence="2">The sequence shown here is derived from an EMBL/GenBank/DDBJ whole genome shotgun (WGS) entry which is preliminary data.</text>
</comment>
<feature type="compositionally biased region" description="Basic and acidic residues" evidence="1">
    <location>
        <begin position="16"/>
        <end position="26"/>
    </location>
</feature>
<gene>
    <name evidence="2" type="ORF">QWY29_11150</name>
</gene>
<evidence type="ECO:0000313" key="3">
    <source>
        <dbReference type="Proteomes" id="UP001168537"/>
    </source>
</evidence>
<dbReference type="EMBL" id="JAUHJR010000004">
    <property type="protein sequence ID" value="MDN4161908.1"/>
    <property type="molecule type" value="Genomic_DNA"/>
</dbReference>